<comment type="cofactor">
    <cofactor evidence="1 4">
        <name>pyridoxal 5'-phosphate</name>
        <dbReference type="ChEBI" id="CHEBI:597326"/>
    </cofactor>
</comment>
<dbReference type="InterPro" id="IPR020622">
    <property type="entry name" value="Ala_racemase_pyridoxalP-BS"/>
</dbReference>
<dbReference type="InterPro" id="IPR001608">
    <property type="entry name" value="Ala_racemase_N"/>
</dbReference>
<evidence type="ECO:0000256" key="4">
    <source>
        <dbReference type="HAMAP-Rule" id="MF_01201"/>
    </source>
</evidence>
<keyword evidence="7" id="KW-1185">Reference proteome</keyword>
<comment type="function">
    <text evidence="4">Catalyzes the interconversion of L-alanine and D-alanine. May also act on other amino acids.</text>
</comment>
<dbReference type="InterPro" id="IPR011079">
    <property type="entry name" value="Ala_racemase_C"/>
</dbReference>
<dbReference type="InterPro" id="IPR029066">
    <property type="entry name" value="PLP-binding_barrel"/>
</dbReference>
<dbReference type="SMART" id="SM01005">
    <property type="entry name" value="Ala_racemase_C"/>
    <property type="match status" value="1"/>
</dbReference>
<dbReference type="Proteomes" id="UP001500657">
    <property type="component" value="Unassembled WGS sequence"/>
</dbReference>
<dbReference type="InterPro" id="IPR000821">
    <property type="entry name" value="Ala_racemase"/>
</dbReference>
<dbReference type="Pfam" id="PF00842">
    <property type="entry name" value="Ala_racemase_C"/>
    <property type="match status" value="1"/>
</dbReference>
<keyword evidence="2 4" id="KW-0663">Pyridoxal phosphate</keyword>
<proteinExistence type="inferred from homology"/>
<dbReference type="SUPFAM" id="SSF51419">
    <property type="entry name" value="PLP-binding barrel"/>
    <property type="match status" value="1"/>
</dbReference>
<feature type="binding site" evidence="4">
    <location>
        <position position="301"/>
    </location>
    <ligand>
        <name>substrate</name>
    </ligand>
</feature>
<feature type="active site" description="Proton acceptor; specific for D-alanine" evidence="4">
    <location>
        <position position="33"/>
    </location>
</feature>
<evidence type="ECO:0000259" key="5">
    <source>
        <dbReference type="SMART" id="SM01005"/>
    </source>
</evidence>
<gene>
    <name evidence="6" type="primary">alr</name>
    <name evidence="6" type="ORF">GCM10009126_03360</name>
</gene>
<keyword evidence="3 4" id="KW-0413">Isomerase</keyword>
<organism evidence="6 7">
    <name type="scientific">Rhodanobacter caeni</name>
    <dbReference type="NCBI Taxonomy" id="657654"/>
    <lineage>
        <taxon>Bacteria</taxon>
        <taxon>Pseudomonadati</taxon>
        <taxon>Pseudomonadota</taxon>
        <taxon>Gammaproteobacteria</taxon>
        <taxon>Lysobacterales</taxon>
        <taxon>Rhodanobacteraceae</taxon>
        <taxon>Rhodanobacter</taxon>
    </lineage>
</organism>
<feature type="binding site" evidence="4">
    <location>
        <position position="129"/>
    </location>
    <ligand>
        <name>substrate</name>
    </ligand>
</feature>
<dbReference type="EMBL" id="BAAAFO010000001">
    <property type="protein sequence ID" value="GAA0241071.1"/>
    <property type="molecule type" value="Genomic_DNA"/>
</dbReference>
<feature type="modified residue" description="N6-(pyridoxal phosphate)lysine" evidence="4">
    <location>
        <position position="33"/>
    </location>
</feature>
<dbReference type="HAMAP" id="MF_01201">
    <property type="entry name" value="Ala_racemase"/>
    <property type="match status" value="1"/>
</dbReference>
<dbReference type="PRINTS" id="PR00992">
    <property type="entry name" value="ALARACEMASE"/>
</dbReference>
<protein>
    <recommendedName>
        <fullName evidence="4">Alanine racemase</fullName>
        <ecNumber evidence="4">5.1.1.1</ecNumber>
    </recommendedName>
</protein>
<dbReference type="EC" id="5.1.1.1" evidence="4"/>
<comment type="caution">
    <text evidence="6">The sequence shown here is derived from an EMBL/GenBank/DDBJ whole genome shotgun (WGS) entry which is preliminary data.</text>
</comment>
<feature type="active site" description="Proton acceptor; specific for L-alanine" evidence="4">
    <location>
        <position position="253"/>
    </location>
</feature>
<evidence type="ECO:0000256" key="3">
    <source>
        <dbReference type="ARBA" id="ARBA00023235"/>
    </source>
</evidence>
<dbReference type="PANTHER" id="PTHR30511">
    <property type="entry name" value="ALANINE RACEMASE"/>
    <property type="match status" value="1"/>
</dbReference>
<dbReference type="CDD" id="cd06827">
    <property type="entry name" value="PLPDE_III_AR_proteobact"/>
    <property type="match status" value="1"/>
</dbReference>
<dbReference type="InterPro" id="IPR009006">
    <property type="entry name" value="Ala_racemase/Decarboxylase_C"/>
</dbReference>
<dbReference type="PROSITE" id="PS00395">
    <property type="entry name" value="ALANINE_RACEMASE"/>
    <property type="match status" value="1"/>
</dbReference>
<reference evidence="7" key="1">
    <citation type="journal article" date="2019" name="Int. J. Syst. Evol. Microbiol.">
        <title>The Global Catalogue of Microorganisms (GCM) 10K type strain sequencing project: providing services to taxonomists for standard genome sequencing and annotation.</title>
        <authorList>
            <consortium name="The Broad Institute Genomics Platform"/>
            <consortium name="The Broad Institute Genome Sequencing Center for Infectious Disease"/>
            <person name="Wu L."/>
            <person name="Ma J."/>
        </authorList>
    </citation>
    <scope>NUCLEOTIDE SEQUENCE [LARGE SCALE GENOMIC DNA]</scope>
    <source>
        <strain evidence="7">JCM 16242</strain>
    </source>
</reference>
<evidence type="ECO:0000256" key="2">
    <source>
        <dbReference type="ARBA" id="ARBA00022898"/>
    </source>
</evidence>
<accession>A0ABP3DST1</accession>
<dbReference type="Pfam" id="PF01168">
    <property type="entry name" value="Ala_racemase_N"/>
    <property type="match status" value="1"/>
</dbReference>
<evidence type="ECO:0000256" key="1">
    <source>
        <dbReference type="ARBA" id="ARBA00001933"/>
    </source>
</evidence>
<dbReference type="SUPFAM" id="SSF50621">
    <property type="entry name" value="Alanine racemase C-terminal domain-like"/>
    <property type="match status" value="1"/>
</dbReference>
<dbReference type="Gene3D" id="2.40.37.10">
    <property type="entry name" value="Lyase, Ornithine Decarboxylase, Chain A, domain 1"/>
    <property type="match status" value="1"/>
</dbReference>
<dbReference type="PANTHER" id="PTHR30511:SF0">
    <property type="entry name" value="ALANINE RACEMASE, CATABOLIC-RELATED"/>
    <property type="match status" value="1"/>
</dbReference>
<evidence type="ECO:0000313" key="6">
    <source>
        <dbReference type="EMBL" id="GAA0241071.1"/>
    </source>
</evidence>
<comment type="catalytic activity">
    <reaction evidence="4">
        <text>L-alanine = D-alanine</text>
        <dbReference type="Rhea" id="RHEA:20249"/>
        <dbReference type="ChEBI" id="CHEBI:57416"/>
        <dbReference type="ChEBI" id="CHEBI:57972"/>
        <dbReference type="EC" id="5.1.1.1"/>
    </reaction>
</comment>
<comment type="similarity">
    <text evidence="4">Belongs to the alanine racemase family.</text>
</comment>
<name>A0ABP3DST1_9GAMM</name>
<dbReference type="Gene3D" id="3.20.20.10">
    <property type="entry name" value="Alanine racemase"/>
    <property type="match status" value="1"/>
</dbReference>
<dbReference type="RefSeq" id="WP_343879542.1">
    <property type="nucleotide sequence ID" value="NZ_BAAAFO010000001.1"/>
</dbReference>
<evidence type="ECO:0000313" key="7">
    <source>
        <dbReference type="Proteomes" id="UP001500657"/>
    </source>
</evidence>
<feature type="domain" description="Alanine racemase C-terminal" evidence="5">
    <location>
        <begin position="232"/>
        <end position="355"/>
    </location>
</feature>
<sequence length="357" mass="38928">MRPARALIDLAALRHNYRLARELGGRKALAVVKADAYGHGAVRCARALEPEADGFGVACIEEALELREAGIRAPILLLEGFFDAAELALVEAHDLWFVVQADWQIDAIERARPAKPFTVWLKLDSGMHRLGLAAHEYRAALQRLQAMAQVGEVVAMTHFARADELDCDRTEQQLALFNQVCVEASLPTSLENSPALLGWPDVQGDWSRPGLMLYGASPFAGPHPLADRLRPVMTVESGIISVRDLDAGESVGYGARFVTRRPSRIGVVAMGYADGYPQFVPNGTPVAIDGHPGDLVGRVSMDMLTVDLTDHPAAGLGSRVELWGAQVRVHDLAARCETSAYQLLCALKRVPRHYLDE</sequence>
<dbReference type="NCBIfam" id="TIGR00492">
    <property type="entry name" value="alr"/>
    <property type="match status" value="1"/>
</dbReference>
<comment type="pathway">
    <text evidence="4">Amino-acid biosynthesis; D-alanine biosynthesis; D-alanine from L-alanine: step 1/1.</text>
</comment>